<dbReference type="InterPro" id="IPR051678">
    <property type="entry name" value="AGP_Transferase"/>
</dbReference>
<dbReference type="EMBL" id="AQGS01000958">
    <property type="protein sequence ID" value="EPS36219.1"/>
    <property type="molecule type" value="Genomic_DNA"/>
</dbReference>
<evidence type="ECO:0000256" key="1">
    <source>
        <dbReference type="SAM" id="MobiDB-lite"/>
    </source>
</evidence>
<proteinExistence type="predicted"/>
<reference evidence="3" key="2">
    <citation type="submission" date="2013-04" db="EMBL/GenBank/DDBJ databases">
        <title>Genomic mechanisms accounting for the adaptation to parasitism in nematode-trapping fungi.</title>
        <authorList>
            <person name="Ahren D.G."/>
        </authorList>
    </citation>
    <scope>NUCLEOTIDE SEQUENCE [LARGE SCALE GENOMIC DNA]</scope>
    <source>
        <strain evidence="3">CBS 200.50</strain>
    </source>
</reference>
<dbReference type="SUPFAM" id="SSF56112">
    <property type="entry name" value="Protein kinase-like (PK-like)"/>
    <property type="match status" value="1"/>
</dbReference>
<organism evidence="2 3">
    <name type="scientific">Dactylellina haptotyla (strain CBS 200.50)</name>
    <name type="common">Nematode-trapping fungus</name>
    <name type="synonym">Monacrosporium haptotylum</name>
    <dbReference type="NCBI Taxonomy" id="1284197"/>
    <lineage>
        <taxon>Eukaryota</taxon>
        <taxon>Fungi</taxon>
        <taxon>Dikarya</taxon>
        <taxon>Ascomycota</taxon>
        <taxon>Pezizomycotina</taxon>
        <taxon>Orbiliomycetes</taxon>
        <taxon>Orbiliales</taxon>
        <taxon>Orbiliaceae</taxon>
        <taxon>Dactylellina</taxon>
    </lineage>
</organism>
<dbReference type="Proteomes" id="UP000015100">
    <property type="component" value="Unassembled WGS sequence"/>
</dbReference>
<reference evidence="2 3" key="1">
    <citation type="journal article" date="2013" name="PLoS Genet.">
        <title>Genomic mechanisms accounting for the adaptation to parasitism in nematode-trapping fungi.</title>
        <authorList>
            <person name="Meerupati T."/>
            <person name="Andersson K.M."/>
            <person name="Friman E."/>
            <person name="Kumar D."/>
            <person name="Tunlid A."/>
            <person name="Ahren D."/>
        </authorList>
    </citation>
    <scope>NUCLEOTIDE SEQUENCE [LARGE SCALE GENOMIC DNA]</scope>
    <source>
        <strain evidence="2 3">CBS 200.50</strain>
    </source>
</reference>
<dbReference type="HOGENOM" id="CLU_021768_10_0_1"/>
<evidence type="ECO:0000313" key="3">
    <source>
        <dbReference type="Proteomes" id="UP000015100"/>
    </source>
</evidence>
<feature type="region of interest" description="Disordered" evidence="1">
    <location>
        <begin position="61"/>
        <end position="88"/>
    </location>
</feature>
<accession>S8A0K7</accession>
<dbReference type="PANTHER" id="PTHR21310:SF15">
    <property type="entry name" value="AMINOGLYCOSIDE PHOSPHOTRANSFERASE DOMAIN-CONTAINING PROTEIN"/>
    <property type="match status" value="1"/>
</dbReference>
<dbReference type="PANTHER" id="PTHR21310">
    <property type="entry name" value="AMINOGLYCOSIDE PHOSPHOTRANSFERASE-RELATED-RELATED"/>
    <property type="match status" value="1"/>
</dbReference>
<keyword evidence="3" id="KW-1185">Reference proteome</keyword>
<gene>
    <name evidence="2" type="ORF">H072_10308</name>
</gene>
<sequence length="414" mass="48081">MEDIGRAADDAERQSLREHNISVIQRMQKFMEDDTSKDLSSYFTHLQNDYSKRRQVLEQKAGRKAQIATEDTQTVEEEEEEEEEEKPQVTVDVRKTLQIKRDVEVFSPVSEKLISLLPESESESSEENETTGSIYFITFTQLDGLNDMIRKSKIIHNLGKSFVLDLGFDIVVKVGRNLDIEYLDTLRDIRDHAPDIPVPETYAILEHEDTGICHIFMSKLEGQSLNKIWSTLSVKQKQSVQTQLDDLFRQLRLIKNEFFEWGGGGTRRCKDIRKREIVAQYPIFTEGHFNRFLLQASGYNKPSPRREMLNSFLRTDHKVKLTHGDLHPRNICAVLARETPTDGNEEDQEEIIIKVTGILDWDSSGWYPEYWEYVKAINTICAGDGMEDWWQYLPTNAIGKWPNEYAIYMLISQD</sequence>
<dbReference type="InterPro" id="IPR011009">
    <property type="entry name" value="Kinase-like_dom_sf"/>
</dbReference>
<feature type="compositionally biased region" description="Acidic residues" evidence="1">
    <location>
        <begin position="73"/>
        <end position="85"/>
    </location>
</feature>
<protein>
    <recommendedName>
        <fullName evidence="4">Aminoglycoside phosphotransferase domain-containing protein</fullName>
    </recommendedName>
</protein>
<name>S8A0K7_DACHA</name>
<dbReference type="AlphaFoldDB" id="S8A0K7"/>
<dbReference type="OrthoDB" id="8300194at2759"/>
<dbReference type="STRING" id="1284197.S8A0K7"/>
<evidence type="ECO:0000313" key="2">
    <source>
        <dbReference type="EMBL" id="EPS36219.1"/>
    </source>
</evidence>
<comment type="caution">
    <text evidence="2">The sequence shown here is derived from an EMBL/GenBank/DDBJ whole genome shotgun (WGS) entry which is preliminary data.</text>
</comment>
<dbReference type="OMA" id="AINTICA"/>
<dbReference type="eggNOG" id="ENOG502S1T8">
    <property type="taxonomic scope" value="Eukaryota"/>
</dbReference>
<evidence type="ECO:0008006" key="4">
    <source>
        <dbReference type="Google" id="ProtNLM"/>
    </source>
</evidence>